<sequence>MHPCREVVEEKTVGKYLRRAIGGGLRDRAGSRRRRGPMGQGRRRFQAALEVARGRWDAWLAGGSSTPALQARRPRARPTVPFRRTGGGRCLRGRDGEAEARPRRKWCG</sequence>
<feature type="compositionally biased region" description="Basic and acidic residues" evidence="1">
    <location>
        <begin position="92"/>
        <end position="101"/>
    </location>
</feature>
<accession>A0A0P0V7V9</accession>
<organism evidence="2 3">
    <name type="scientific">Oryza sativa subsp. japonica</name>
    <name type="common">Rice</name>
    <dbReference type="NCBI Taxonomy" id="39947"/>
    <lineage>
        <taxon>Eukaryota</taxon>
        <taxon>Viridiplantae</taxon>
        <taxon>Streptophyta</taxon>
        <taxon>Embryophyta</taxon>
        <taxon>Tracheophyta</taxon>
        <taxon>Spermatophyta</taxon>
        <taxon>Magnoliopsida</taxon>
        <taxon>Liliopsida</taxon>
        <taxon>Poales</taxon>
        <taxon>Poaceae</taxon>
        <taxon>BOP clade</taxon>
        <taxon>Oryzoideae</taxon>
        <taxon>Oryzeae</taxon>
        <taxon>Oryzinae</taxon>
        <taxon>Oryza</taxon>
        <taxon>Oryza sativa</taxon>
    </lineage>
</organism>
<protein>
    <submittedName>
        <fullName evidence="2">Os01g0736450 protein</fullName>
    </submittedName>
</protein>
<dbReference type="AlphaFoldDB" id="A0A0P0V7V9"/>
<reference evidence="2 3" key="3">
    <citation type="journal article" date="2013" name="Rice">
        <title>Improvement of the Oryza sativa Nipponbare reference genome using next generation sequence and optical map data.</title>
        <authorList>
            <person name="Kawahara Y."/>
            <person name="de la Bastide M."/>
            <person name="Hamilton J.P."/>
            <person name="Kanamori H."/>
            <person name="McCombie W.R."/>
            <person name="Ouyang S."/>
            <person name="Schwartz D.C."/>
            <person name="Tanaka T."/>
            <person name="Wu J."/>
            <person name="Zhou S."/>
            <person name="Childs K.L."/>
            <person name="Davidson R.M."/>
            <person name="Lin H."/>
            <person name="Quesada-Ocampo L."/>
            <person name="Vaillancourt B."/>
            <person name="Sakai H."/>
            <person name="Lee S.S."/>
            <person name="Kim J."/>
            <person name="Numa H."/>
            <person name="Itoh T."/>
            <person name="Buell C.R."/>
            <person name="Matsumoto T."/>
        </authorList>
    </citation>
    <scope>NUCLEOTIDE SEQUENCE [LARGE SCALE GENOMIC DNA]</scope>
    <source>
        <strain evidence="3">cv. Nipponbare</strain>
    </source>
</reference>
<reference evidence="2 3" key="2">
    <citation type="journal article" date="2013" name="Plant Cell Physiol.">
        <title>Rice Annotation Project Database (RAP-DB): an integrative and interactive database for rice genomics.</title>
        <authorList>
            <person name="Sakai H."/>
            <person name="Lee S.S."/>
            <person name="Tanaka T."/>
            <person name="Numa H."/>
            <person name="Kim J."/>
            <person name="Kawahara Y."/>
            <person name="Wakimoto H."/>
            <person name="Yang C.C."/>
            <person name="Iwamoto M."/>
            <person name="Abe T."/>
            <person name="Yamada Y."/>
            <person name="Muto A."/>
            <person name="Inokuchi H."/>
            <person name="Ikemura T."/>
            <person name="Matsumoto T."/>
            <person name="Sasaki T."/>
            <person name="Itoh T."/>
        </authorList>
    </citation>
    <scope>NUCLEOTIDE SEQUENCE [LARGE SCALE GENOMIC DNA]</scope>
    <source>
        <strain evidence="3">cv. Nipponbare</strain>
    </source>
</reference>
<dbReference type="InParanoid" id="A0A0P0V7V9"/>
<keyword evidence="3" id="KW-1185">Reference proteome</keyword>
<dbReference type="PaxDb" id="39947-A0A0P0V7V9"/>
<dbReference type="Proteomes" id="UP000059680">
    <property type="component" value="Chromosome 1"/>
</dbReference>
<proteinExistence type="predicted"/>
<dbReference type="EMBL" id="AP014957">
    <property type="protein sequence ID" value="BAS74226.1"/>
    <property type="molecule type" value="Genomic_DNA"/>
</dbReference>
<feature type="compositionally biased region" description="Basic residues" evidence="1">
    <location>
        <begin position="31"/>
        <end position="44"/>
    </location>
</feature>
<name>A0A0P0V7V9_ORYSJ</name>
<evidence type="ECO:0000256" key="1">
    <source>
        <dbReference type="SAM" id="MobiDB-lite"/>
    </source>
</evidence>
<dbReference type="OMA" id="MHPCREV"/>
<feature type="non-terminal residue" evidence="2">
    <location>
        <position position="108"/>
    </location>
</feature>
<reference evidence="3" key="1">
    <citation type="journal article" date="2005" name="Nature">
        <title>The map-based sequence of the rice genome.</title>
        <authorList>
            <consortium name="International rice genome sequencing project (IRGSP)"/>
            <person name="Matsumoto T."/>
            <person name="Wu J."/>
            <person name="Kanamori H."/>
            <person name="Katayose Y."/>
            <person name="Fujisawa M."/>
            <person name="Namiki N."/>
            <person name="Mizuno H."/>
            <person name="Yamamoto K."/>
            <person name="Antonio B.A."/>
            <person name="Baba T."/>
            <person name="Sakata K."/>
            <person name="Nagamura Y."/>
            <person name="Aoki H."/>
            <person name="Arikawa K."/>
            <person name="Arita K."/>
            <person name="Bito T."/>
            <person name="Chiden Y."/>
            <person name="Fujitsuka N."/>
            <person name="Fukunaka R."/>
            <person name="Hamada M."/>
            <person name="Harada C."/>
            <person name="Hayashi A."/>
            <person name="Hijishita S."/>
            <person name="Honda M."/>
            <person name="Hosokawa S."/>
            <person name="Ichikawa Y."/>
            <person name="Idonuma A."/>
            <person name="Iijima M."/>
            <person name="Ikeda M."/>
            <person name="Ikeno M."/>
            <person name="Ito K."/>
            <person name="Ito S."/>
            <person name="Ito T."/>
            <person name="Ito Y."/>
            <person name="Ito Y."/>
            <person name="Iwabuchi A."/>
            <person name="Kamiya K."/>
            <person name="Karasawa W."/>
            <person name="Kurita K."/>
            <person name="Katagiri S."/>
            <person name="Kikuta A."/>
            <person name="Kobayashi H."/>
            <person name="Kobayashi N."/>
            <person name="Machita K."/>
            <person name="Maehara T."/>
            <person name="Masukawa M."/>
            <person name="Mizubayashi T."/>
            <person name="Mukai Y."/>
            <person name="Nagasaki H."/>
            <person name="Nagata Y."/>
            <person name="Naito S."/>
            <person name="Nakashima M."/>
            <person name="Nakama Y."/>
            <person name="Nakamichi Y."/>
            <person name="Nakamura M."/>
            <person name="Meguro A."/>
            <person name="Negishi M."/>
            <person name="Ohta I."/>
            <person name="Ohta T."/>
            <person name="Okamoto M."/>
            <person name="Ono N."/>
            <person name="Saji S."/>
            <person name="Sakaguchi M."/>
            <person name="Sakai K."/>
            <person name="Shibata M."/>
            <person name="Shimokawa T."/>
            <person name="Song J."/>
            <person name="Takazaki Y."/>
            <person name="Terasawa K."/>
            <person name="Tsugane M."/>
            <person name="Tsuji K."/>
            <person name="Ueda S."/>
            <person name="Waki K."/>
            <person name="Yamagata H."/>
            <person name="Yamamoto M."/>
            <person name="Yamamoto S."/>
            <person name="Yamane H."/>
            <person name="Yoshiki S."/>
            <person name="Yoshihara R."/>
            <person name="Yukawa K."/>
            <person name="Zhong H."/>
            <person name="Yano M."/>
            <person name="Yuan Q."/>
            <person name="Ouyang S."/>
            <person name="Liu J."/>
            <person name="Jones K.M."/>
            <person name="Gansberger K."/>
            <person name="Moffat K."/>
            <person name="Hill J."/>
            <person name="Bera J."/>
            <person name="Fadrosh D."/>
            <person name="Jin S."/>
            <person name="Johri S."/>
            <person name="Kim M."/>
            <person name="Overton L."/>
            <person name="Reardon M."/>
            <person name="Tsitrin T."/>
            <person name="Vuong H."/>
            <person name="Weaver B."/>
            <person name="Ciecko A."/>
            <person name="Tallon L."/>
            <person name="Jackson J."/>
            <person name="Pai G."/>
            <person name="Aken S.V."/>
            <person name="Utterback T."/>
            <person name="Reidmuller S."/>
            <person name="Feldblyum T."/>
            <person name="Hsiao J."/>
            <person name="Zismann V."/>
            <person name="Iobst S."/>
            <person name="de Vazeille A.R."/>
            <person name="Buell C.R."/>
            <person name="Ying K."/>
            <person name="Li Y."/>
            <person name="Lu T."/>
            <person name="Huang Y."/>
            <person name="Zhao Q."/>
            <person name="Feng Q."/>
            <person name="Zhang L."/>
            <person name="Zhu J."/>
            <person name="Weng Q."/>
            <person name="Mu J."/>
            <person name="Lu Y."/>
            <person name="Fan D."/>
            <person name="Liu Y."/>
            <person name="Guan J."/>
            <person name="Zhang Y."/>
            <person name="Yu S."/>
            <person name="Liu X."/>
            <person name="Zhang Y."/>
            <person name="Hong G."/>
            <person name="Han B."/>
            <person name="Choisne N."/>
            <person name="Demange N."/>
            <person name="Orjeda G."/>
            <person name="Samain S."/>
            <person name="Cattolico L."/>
            <person name="Pelletier E."/>
            <person name="Couloux A."/>
            <person name="Segurens B."/>
            <person name="Wincker P."/>
            <person name="D'Hont A."/>
            <person name="Scarpelli C."/>
            <person name="Weissenbach J."/>
            <person name="Salanoubat M."/>
            <person name="Quetier F."/>
            <person name="Yu Y."/>
            <person name="Kim H.R."/>
            <person name="Rambo T."/>
            <person name="Currie J."/>
            <person name="Collura K."/>
            <person name="Luo M."/>
            <person name="Yang T."/>
            <person name="Ammiraju J.S.S."/>
            <person name="Engler F."/>
            <person name="Soderlund C."/>
            <person name="Wing R.A."/>
            <person name="Palmer L.E."/>
            <person name="de la Bastide M."/>
            <person name="Spiegel L."/>
            <person name="Nascimento L."/>
            <person name="Zutavern T."/>
            <person name="O'Shaughnessy A."/>
            <person name="Dike S."/>
            <person name="Dedhia N."/>
            <person name="Preston R."/>
            <person name="Balija V."/>
            <person name="McCombie W.R."/>
            <person name="Chow T."/>
            <person name="Chen H."/>
            <person name="Chung M."/>
            <person name="Chen C."/>
            <person name="Shaw J."/>
            <person name="Wu H."/>
            <person name="Hsiao K."/>
            <person name="Chao Y."/>
            <person name="Chu M."/>
            <person name="Cheng C."/>
            <person name="Hour A."/>
            <person name="Lee P."/>
            <person name="Lin S."/>
            <person name="Lin Y."/>
            <person name="Liou J."/>
            <person name="Liu S."/>
            <person name="Hsing Y."/>
            <person name="Raghuvanshi S."/>
            <person name="Mohanty A."/>
            <person name="Bharti A.K."/>
            <person name="Gaur A."/>
            <person name="Gupta V."/>
            <person name="Kumar D."/>
            <person name="Ravi V."/>
            <person name="Vij S."/>
            <person name="Kapur A."/>
            <person name="Khurana P."/>
            <person name="Khurana P."/>
            <person name="Khurana J.P."/>
            <person name="Tyagi A.K."/>
            <person name="Gaikwad K."/>
            <person name="Singh A."/>
            <person name="Dalal V."/>
            <person name="Srivastava S."/>
            <person name="Dixit A."/>
            <person name="Pal A.K."/>
            <person name="Ghazi I.A."/>
            <person name="Yadav M."/>
            <person name="Pandit A."/>
            <person name="Bhargava A."/>
            <person name="Sureshbabu K."/>
            <person name="Batra K."/>
            <person name="Sharma T.R."/>
            <person name="Mohapatra T."/>
            <person name="Singh N.K."/>
            <person name="Messing J."/>
            <person name="Nelson A.B."/>
            <person name="Fuks G."/>
            <person name="Kavchok S."/>
            <person name="Keizer G."/>
            <person name="Linton E."/>
            <person name="Llaca V."/>
            <person name="Song R."/>
            <person name="Tanyolac B."/>
            <person name="Young S."/>
            <person name="Ho-Il K."/>
            <person name="Hahn J.H."/>
            <person name="Sangsakoo G."/>
            <person name="Vanavichit A."/>
            <person name="de Mattos Luiz.A.T."/>
            <person name="Zimmer P.D."/>
            <person name="Malone G."/>
            <person name="Dellagostin O."/>
            <person name="de Oliveira A.C."/>
            <person name="Bevan M."/>
            <person name="Bancroft I."/>
            <person name="Minx P."/>
            <person name="Cordum H."/>
            <person name="Wilson R."/>
            <person name="Cheng Z."/>
            <person name="Jin W."/>
            <person name="Jiang J."/>
            <person name="Leong S.A."/>
            <person name="Iwama H."/>
            <person name="Gojobori T."/>
            <person name="Itoh T."/>
            <person name="Niimura Y."/>
            <person name="Fujii Y."/>
            <person name="Habara T."/>
            <person name="Sakai H."/>
            <person name="Sato Y."/>
            <person name="Wilson G."/>
            <person name="Kumar K."/>
            <person name="McCouch S."/>
            <person name="Juretic N."/>
            <person name="Hoen D."/>
            <person name="Wright S."/>
            <person name="Bruskiewich R."/>
            <person name="Bureau T."/>
            <person name="Miyao A."/>
            <person name="Hirochika H."/>
            <person name="Nishikawa T."/>
            <person name="Kadowaki K."/>
            <person name="Sugiura M."/>
            <person name="Burr B."/>
            <person name="Sasaki T."/>
        </authorList>
    </citation>
    <scope>NUCLEOTIDE SEQUENCE [LARGE SCALE GENOMIC DNA]</scope>
    <source>
        <strain evidence="3">cv. Nipponbare</strain>
    </source>
</reference>
<feature type="region of interest" description="Disordered" evidence="1">
    <location>
        <begin position="24"/>
        <end position="44"/>
    </location>
</feature>
<evidence type="ECO:0000313" key="2">
    <source>
        <dbReference type="EMBL" id="BAS74226.1"/>
    </source>
</evidence>
<gene>
    <name evidence="2" type="ordered locus">Os01g0736450</name>
    <name evidence="2" type="ORF">OSNPB_010736450</name>
</gene>
<evidence type="ECO:0000313" key="3">
    <source>
        <dbReference type="Proteomes" id="UP000059680"/>
    </source>
</evidence>
<feature type="region of interest" description="Disordered" evidence="1">
    <location>
        <begin position="65"/>
        <end position="108"/>
    </location>
</feature>